<feature type="binding site" evidence="7">
    <location>
        <position position="27"/>
    </location>
    <ligand>
        <name>3-phosphoshikimate</name>
        <dbReference type="ChEBI" id="CHEBI:145989"/>
    </ligand>
</feature>
<evidence type="ECO:0000313" key="9">
    <source>
        <dbReference type="EMBL" id="GBO93539.1"/>
    </source>
</evidence>
<dbReference type="GO" id="GO:0008652">
    <property type="term" value="P:amino acid biosynthetic process"/>
    <property type="evidence" value="ECO:0007669"/>
    <property type="project" value="UniProtKB-KW"/>
</dbReference>
<feature type="binding site" evidence="7">
    <location>
        <position position="206"/>
    </location>
    <ligand>
        <name>3-phosphoshikimate</name>
        <dbReference type="ChEBI" id="CHEBI:145989"/>
    </ligand>
</feature>
<evidence type="ECO:0000256" key="2">
    <source>
        <dbReference type="ARBA" id="ARBA00009948"/>
    </source>
</evidence>
<feature type="binding site" evidence="7">
    <location>
        <position position="358"/>
    </location>
    <ligand>
        <name>phosphoenolpyruvate</name>
        <dbReference type="ChEBI" id="CHEBI:58702"/>
    </ligand>
</feature>
<feature type="binding site" evidence="7">
    <location>
        <position position="26"/>
    </location>
    <ligand>
        <name>phosphoenolpyruvate</name>
        <dbReference type="ChEBI" id="CHEBI:58702"/>
    </ligand>
</feature>
<protein>
    <recommendedName>
        <fullName evidence="7">3-phosphoshikimate 1-carboxyvinyltransferase</fullName>
        <ecNumber evidence="7">2.5.1.19</ecNumber>
    </recommendedName>
    <alternativeName>
        <fullName evidence="7">5-enolpyruvylshikimate-3-phosphate synthase</fullName>
        <shortName evidence="7">EPSP synthase</shortName>
        <shortName evidence="7">EPSPS</shortName>
    </alternativeName>
</protein>
<dbReference type="Proteomes" id="UP000266091">
    <property type="component" value="Unassembled WGS sequence"/>
</dbReference>
<keyword evidence="5 7" id="KW-0057">Aromatic amino acid biosynthesis</keyword>
<dbReference type="GO" id="GO:0005737">
    <property type="term" value="C:cytoplasm"/>
    <property type="evidence" value="ECO:0007669"/>
    <property type="project" value="UniProtKB-SubCell"/>
</dbReference>
<feature type="binding site" evidence="7">
    <location>
        <position position="100"/>
    </location>
    <ligand>
        <name>phosphoenolpyruvate</name>
        <dbReference type="ChEBI" id="CHEBI:58702"/>
    </ligand>
</feature>
<dbReference type="SUPFAM" id="SSF55205">
    <property type="entry name" value="EPT/RTPC-like"/>
    <property type="match status" value="1"/>
</dbReference>
<feature type="binding site" evidence="7">
    <location>
        <position position="31"/>
    </location>
    <ligand>
        <name>3-phosphoshikimate</name>
        <dbReference type="ChEBI" id="CHEBI:145989"/>
    </ligand>
</feature>
<accession>A0A401LJG6</accession>
<feature type="domain" description="Enolpyruvate transferase" evidence="8">
    <location>
        <begin position="16"/>
        <end position="434"/>
    </location>
</feature>
<feature type="binding site" evidence="7">
    <location>
        <position position="177"/>
    </location>
    <ligand>
        <name>3-phosphoshikimate</name>
        <dbReference type="ChEBI" id="CHEBI:145989"/>
    </ligand>
</feature>
<proteinExistence type="inferred from homology"/>
<feature type="binding site" evidence="7">
    <location>
        <position position="176"/>
    </location>
    <ligand>
        <name>3-phosphoshikimate</name>
        <dbReference type="ChEBI" id="CHEBI:145989"/>
    </ligand>
</feature>
<dbReference type="GO" id="GO:0003866">
    <property type="term" value="F:3-phosphoshikimate 1-carboxyvinyltransferase activity"/>
    <property type="evidence" value="ECO:0007669"/>
    <property type="project" value="UniProtKB-UniRule"/>
</dbReference>
<dbReference type="Pfam" id="PF00275">
    <property type="entry name" value="EPSP_synthase"/>
    <property type="match status" value="1"/>
</dbReference>
<evidence type="ECO:0000256" key="1">
    <source>
        <dbReference type="ARBA" id="ARBA00004811"/>
    </source>
</evidence>
<dbReference type="InterPro" id="IPR013792">
    <property type="entry name" value="RNA3'P_cycl/enolpyr_Trfase_a/b"/>
</dbReference>
<feature type="binding site" evidence="7">
    <location>
        <position position="26"/>
    </location>
    <ligand>
        <name>3-phosphoshikimate</name>
        <dbReference type="ChEBI" id="CHEBI:145989"/>
    </ligand>
</feature>
<name>A0A388SDI5_9BURK</name>
<evidence type="ECO:0000256" key="6">
    <source>
        <dbReference type="ARBA" id="ARBA00044633"/>
    </source>
</evidence>
<evidence type="ECO:0000259" key="8">
    <source>
        <dbReference type="Pfam" id="PF00275"/>
    </source>
</evidence>
<feature type="binding site" evidence="7">
    <location>
        <position position="425"/>
    </location>
    <ligand>
        <name>phosphoenolpyruvate</name>
        <dbReference type="ChEBI" id="CHEBI:58702"/>
    </ligand>
</feature>
<dbReference type="RefSeq" id="WP_116269903.1">
    <property type="nucleotide sequence ID" value="NZ_BGZJ01000001.1"/>
</dbReference>
<dbReference type="PROSITE" id="PS00885">
    <property type="entry name" value="EPSP_SYNTHASE_2"/>
    <property type="match status" value="1"/>
</dbReference>
<comment type="pathway">
    <text evidence="1 7">Metabolic intermediate biosynthesis; chorismate biosynthesis; chorismate from D-erythrose 4-phosphate and phosphoenolpyruvate: step 6/7.</text>
</comment>
<comment type="subunit">
    <text evidence="7">Monomer.</text>
</comment>
<feature type="active site" description="Proton acceptor" evidence="7">
    <location>
        <position position="327"/>
    </location>
</feature>
<keyword evidence="10" id="KW-1185">Reference proteome</keyword>
<comment type="catalytic activity">
    <reaction evidence="6">
        <text>3-phosphoshikimate + phosphoenolpyruvate = 5-O-(1-carboxyvinyl)-3-phosphoshikimate + phosphate</text>
        <dbReference type="Rhea" id="RHEA:21256"/>
        <dbReference type="ChEBI" id="CHEBI:43474"/>
        <dbReference type="ChEBI" id="CHEBI:57701"/>
        <dbReference type="ChEBI" id="CHEBI:58702"/>
        <dbReference type="ChEBI" id="CHEBI:145989"/>
        <dbReference type="EC" id="2.5.1.19"/>
    </reaction>
    <physiologicalReaction direction="left-to-right" evidence="6">
        <dbReference type="Rhea" id="RHEA:21257"/>
    </physiologicalReaction>
</comment>
<dbReference type="PROSITE" id="PS00104">
    <property type="entry name" value="EPSP_SYNTHASE_1"/>
    <property type="match status" value="1"/>
</dbReference>
<feature type="binding site" evidence="7">
    <location>
        <position position="178"/>
    </location>
    <ligand>
        <name>phosphoenolpyruvate</name>
        <dbReference type="ChEBI" id="CHEBI:58702"/>
    </ligand>
</feature>
<comment type="caution">
    <text evidence="7">Lacks conserved residue(s) required for the propagation of feature annotation.</text>
</comment>
<feature type="binding site" evidence="7">
    <location>
        <position position="327"/>
    </location>
    <ligand>
        <name>3-phosphoshikimate</name>
        <dbReference type="ChEBI" id="CHEBI:145989"/>
    </ligand>
</feature>
<comment type="similarity">
    <text evidence="2 7">Belongs to the EPSP synthase family.</text>
</comment>
<dbReference type="PIRSF" id="PIRSF000505">
    <property type="entry name" value="EPSPS"/>
    <property type="match status" value="1"/>
</dbReference>
<evidence type="ECO:0000256" key="3">
    <source>
        <dbReference type="ARBA" id="ARBA00022605"/>
    </source>
</evidence>
<dbReference type="InterPro" id="IPR036968">
    <property type="entry name" value="Enolpyruvate_Tfrase_sf"/>
</dbReference>
<dbReference type="PANTHER" id="PTHR21090:SF5">
    <property type="entry name" value="PENTAFUNCTIONAL AROM POLYPEPTIDE"/>
    <property type="match status" value="1"/>
</dbReference>
<evidence type="ECO:0000256" key="4">
    <source>
        <dbReference type="ARBA" id="ARBA00022679"/>
    </source>
</evidence>
<comment type="subcellular location">
    <subcellularLocation>
        <location evidence="7">Cytoplasm</location>
    </subcellularLocation>
</comment>
<dbReference type="OrthoDB" id="9809920at2"/>
<evidence type="ECO:0000256" key="7">
    <source>
        <dbReference type="HAMAP-Rule" id="MF_00210"/>
    </source>
</evidence>
<evidence type="ECO:0000313" key="10">
    <source>
        <dbReference type="Proteomes" id="UP000266091"/>
    </source>
</evidence>
<feature type="binding site" evidence="7">
    <location>
        <position position="400"/>
    </location>
    <ligand>
        <name>phosphoenolpyruvate</name>
        <dbReference type="ChEBI" id="CHEBI:58702"/>
    </ligand>
</feature>
<dbReference type="InterPro" id="IPR001986">
    <property type="entry name" value="Enolpyruvate_Tfrase_dom"/>
</dbReference>
<dbReference type="UniPathway" id="UPA00053">
    <property type="reaction ID" value="UER00089"/>
</dbReference>
<dbReference type="GO" id="GO:0009423">
    <property type="term" value="P:chorismate biosynthetic process"/>
    <property type="evidence" value="ECO:0007669"/>
    <property type="project" value="UniProtKB-UniRule"/>
</dbReference>
<comment type="function">
    <text evidence="7">Catalyzes the transfer of the enolpyruvyl moiety of phosphoenolpyruvate (PEP) to the 5-hydroxyl of shikimate-3-phosphate (S3P) to produce enolpyruvyl shikimate-3-phosphate and inorganic phosphate.</text>
</comment>
<dbReference type="Gene3D" id="3.65.10.10">
    <property type="entry name" value="Enolpyruvate transferase domain"/>
    <property type="match status" value="2"/>
</dbReference>
<sequence>MKTFPEVLTVRPILSAAGEVPMPGSKSISNRALLLAALSSGRTELKGILRADDTERMMESLRKLGVSVEIDEGNPESVTVEGCGGRFPVRSAELFLGNAGTAARPLTAALALAGGSYLLDGVERMRERPIGDLLVALRSLGAEIECLNREGYFPLRIGERRSVSGKASCHISGEVSSQFITALLLSSPVYSGPEGLEIIVDGHLISRPYVLMTLKLMEQFGVHAEDQGDRFFVPHAEYRRGNPYLVEGDASGASYFLALGALSGPADGPGVRVTGVGRDSIQGDVQFAAFLERMGARIAWGENWIEARPPVSGKLHGIHADCTEIPDAAMTLAAIGLMAEGETVLTGIGSWRVKETDRIAAMQAELSKFGADVKTGDDWLSVTSPQKLLPAEVSTYKDHRMAMSLSLAACGGVSVRILDPGCVSKTFPDYFERLAGLVKTAPLTDKD</sequence>
<dbReference type="AlphaFoldDB" id="A0A388SDI5"/>
<keyword evidence="3 7" id="KW-0028">Amino-acid biosynthesis</keyword>
<dbReference type="EMBL" id="BGZJ01000001">
    <property type="protein sequence ID" value="GBO93539.1"/>
    <property type="molecule type" value="Genomic_DNA"/>
</dbReference>
<keyword evidence="4 7" id="KW-0808">Transferase</keyword>
<feature type="binding site" evidence="7">
    <location>
        <position position="128"/>
    </location>
    <ligand>
        <name>phosphoenolpyruvate</name>
        <dbReference type="ChEBI" id="CHEBI:58702"/>
    </ligand>
</feature>
<feature type="binding site" evidence="7">
    <location>
        <position position="178"/>
    </location>
    <ligand>
        <name>3-phosphoshikimate</name>
        <dbReference type="ChEBI" id="CHEBI:145989"/>
    </ligand>
</feature>
<dbReference type="CDD" id="cd01556">
    <property type="entry name" value="EPSP_synthase"/>
    <property type="match status" value="1"/>
</dbReference>
<dbReference type="GO" id="GO:0009073">
    <property type="term" value="P:aromatic amino acid family biosynthetic process"/>
    <property type="evidence" value="ECO:0007669"/>
    <property type="project" value="UniProtKB-KW"/>
</dbReference>
<accession>A0A388SDI5</accession>
<dbReference type="EC" id="2.5.1.19" evidence="7"/>
<organism evidence="9 10">
    <name type="scientific">Mesosutterella multiformis</name>
    <dbReference type="NCBI Taxonomy" id="2259133"/>
    <lineage>
        <taxon>Bacteria</taxon>
        <taxon>Pseudomonadati</taxon>
        <taxon>Pseudomonadota</taxon>
        <taxon>Betaproteobacteria</taxon>
        <taxon>Burkholderiales</taxon>
        <taxon>Sutterellaceae</taxon>
        <taxon>Mesosutterella</taxon>
    </lineage>
</organism>
<reference evidence="9 10" key="1">
    <citation type="journal article" date="2018" name="Int. J. Syst. Evol. Microbiol.">
        <title>Mesosutterella multiformis gen. nov., sp. nov., a member of the family Sutterellaceae and Sutterella megalosphaeroides sp. nov., isolated from human faeces.</title>
        <authorList>
            <person name="Sakamoto M."/>
            <person name="Ikeyama N."/>
            <person name="Kunihiro T."/>
            <person name="Iino T."/>
            <person name="Yuki M."/>
            <person name="Ohkuma M."/>
        </authorList>
    </citation>
    <scope>NUCLEOTIDE SEQUENCE [LARGE SCALE GENOMIC DNA]</scope>
    <source>
        <strain evidence="9 10">4NBBH2</strain>
    </source>
</reference>
<dbReference type="HAMAP" id="MF_00210">
    <property type="entry name" value="EPSP_synth"/>
    <property type="match status" value="1"/>
</dbReference>
<comment type="caution">
    <text evidence="9">The sequence shown here is derived from an EMBL/GenBank/DDBJ whole genome shotgun (WGS) entry which is preliminary data.</text>
</comment>
<dbReference type="InterPro" id="IPR023193">
    <property type="entry name" value="EPSP_synthase_CS"/>
</dbReference>
<dbReference type="NCBIfam" id="TIGR01356">
    <property type="entry name" value="aroA"/>
    <property type="match status" value="1"/>
</dbReference>
<dbReference type="InterPro" id="IPR006264">
    <property type="entry name" value="EPSP_synthase"/>
</dbReference>
<keyword evidence="7" id="KW-0963">Cytoplasm</keyword>
<dbReference type="PANTHER" id="PTHR21090">
    <property type="entry name" value="AROM/DEHYDROQUINATE SYNTHASE"/>
    <property type="match status" value="1"/>
</dbReference>
<evidence type="ECO:0000256" key="5">
    <source>
        <dbReference type="ARBA" id="ARBA00023141"/>
    </source>
</evidence>
<gene>
    <name evidence="7 9" type="primary">aroA</name>
    <name evidence="9" type="ORF">MESMUL_08930</name>
</gene>
<feature type="binding site" evidence="7">
    <location>
        <position position="354"/>
    </location>
    <ligand>
        <name>3-phosphoshikimate</name>
        <dbReference type="ChEBI" id="CHEBI:145989"/>
    </ligand>
</feature>